<dbReference type="Gene3D" id="3.90.1150.200">
    <property type="match status" value="1"/>
</dbReference>
<organism evidence="2 3">
    <name type="scientific">Chryseosolibacter indicus</name>
    <dbReference type="NCBI Taxonomy" id="2782351"/>
    <lineage>
        <taxon>Bacteria</taxon>
        <taxon>Pseudomonadati</taxon>
        <taxon>Bacteroidota</taxon>
        <taxon>Cytophagia</taxon>
        <taxon>Cytophagales</taxon>
        <taxon>Chryseotaleaceae</taxon>
        <taxon>Chryseosolibacter</taxon>
    </lineage>
</organism>
<dbReference type="SUPFAM" id="SSF159888">
    <property type="entry name" value="YdhG-like"/>
    <property type="match status" value="1"/>
</dbReference>
<comment type="caution">
    <text evidence="2">The sequence shown here is derived from an EMBL/GenBank/DDBJ whole genome shotgun (WGS) entry which is preliminary data.</text>
</comment>
<gene>
    <name evidence="2" type="ORF">KK060_07320</name>
</gene>
<feature type="domain" description="YdhG-like" evidence="1">
    <location>
        <begin position="18"/>
        <end position="119"/>
    </location>
</feature>
<reference evidence="2 3" key="1">
    <citation type="submission" date="2021-05" db="EMBL/GenBank/DDBJ databases">
        <title>A Polyphasic approach of four new species of the genus Ohtaekwangia: Ohtaekwangia histidinii sp. nov., Ohtaekwangia cretensis sp. nov., Ohtaekwangia indiensis sp. nov., Ohtaekwangia reichenbachii sp. nov. from diverse environment.</title>
        <authorList>
            <person name="Octaviana S."/>
        </authorList>
    </citation>
    <scope>NUCLEOTIDE SEQUENCE [LARGE SCALE GENOMIC DNA]</scope>
    <source>
        <strain evidence="2 3">PWU20</strain>
    </source>
</reference>
<protein>
    <submittedName>
        <fullName evidence="2">DUF1801 domain-containing protein</fullName>
    </submittedName>
</protein>
<sequence length="132" mass="15379">MKDVEDFIAELPIDEKLILQQLRSILFQIEPRFQERLSYGVPYYYRKRRVCFLWPVSAPLAPKVAGDVKVLLGFCYGSKLSNAHGLLQKQNRKHVYIIPFSRLSSINQQIVQEHIIEAILIDNELHKSNTLK</sequence>
<proteinExistence type="predicted"/>
<name>A0ABS5VNS2_9BACT</name>
<evidence type="ECO:0000313" key="2">
    <source>
        <dbReference type="EMBL" id="MBT1703083.1"/>
    </source>
</evidence>
<accession>A0ABS5VNS2</accession>
<dbReference type="EMBL" id="JAHESD010000011">
    <property type="protein sequence ID" value="MBT1703083.1"/>
    <property type="molecule type" value="Genomic_DNA"/>
</dbReference>
<dbReference type="Pfam" id="PF08818">
    <property type="entry name" value="DUF1801"/>
    <property type="match status" value="1"/>
</dbReference>
<dbReference type="Proteomes" id="UP000772618">
    <property type="component" value="Unassembled WGS sequence"/>
</dbReference>
<evidence type="ECO:0000313" key="3">
    <source>
        <dbReference type="Proteomes" id="UP000772618"/>
    </source>
</evidence>
<dbReference type="InterPro" id="IPR014922">
    <property type="entry name" value="YdhG-like"/>
</dbReference>
<dbReference type="RefSeq" id="WP_254153046.1">
    <property type="nucleotide sequence ID" value="NZ_JAHESD010000011.1"/>
</dbReference>
<evidence type="ECO:0000259" key="1">
    <source>
        <dbReference type="Pfam" id="PF08818"/>
    </source>
</evidence>
<keyword evidence="3" id="KW-1185">Reference proteome</keyword>